<gene>
    <name evidence="1" type="ORF">P5673_015683</name>
</gene>
<dbReference type="Proteomes" id="UP001249851">
    <property type="component" value="Unassembled WGS sequence"/>
</dbReference>
<evidence type="ECO:0000313" key="2">
    <source>
        <dbReference type="Proteomes" id="UP001249851"/>
    </source>
</evidence>
<accession>A0AAD9V4R1</accession>
<protein>
    <submittedName>
        <fullName evidence="1">Uncharacterized protein</fullName>
    </submittedName>
</protein>
<dbReference type="AlphaFoldDB" id="A0AAD9V4R1"/>
<proteinExistence type="predicted"/>
<reference evidence="1" key="2">
    <citation type="journal article" date="2023" name="Science">
        <title>Genomic signatures of disease resistance in endangered staghorn corals.</title>
        <authorList>
            <person name="Vollmer S.V."/>
            <person name="Selwyn J.D."/>
            <person name="Despard B.A."/>
            <person name="Roesel C.L."/>
        </authorList>
    </citation>
    <scope>NUCLEOTIDE SEQUENCE</scope>
    <source>
        <strain evidence="1">K2</strain>
    </source>
</reference>
<comment type="caution">
    <text evidence="1">The sequence shown here is derived from an EMBL/GenBank/DDBJ whole genome shotgun (WGS) entry which is preliminary data.</text>
</comment>
<organism evidence="1 2">
    <name type="scientific">Acropora cervicornis</name>
    <name type="common">Staghorn coral</name>
    <dbReference type="NCBI Taxonomy" id="6130"/>
    <lineage>
        <taxon>Eukaryota</taxon>
        <taxon>Metazoa</taxon>
        <taxon>Cnidaria</taxon>
        <taxon>Anthozoa</taxon>
        <taxon>Hexacorallia</taxon>
        <taxon>Scleractinia</taxon>
        <taxon>Astrocoeniina</taxon>
        <taxon>Acroporidae</taxon>
        <taxon>Acropora</taxon>
    </lineage>
</organism>
<keyword evidence="2" id="KW-1185">Reference proteome</keyword>
<dbReference type="EMBL" id="JARQWQ010000033">
    <property type="protein sequence ID" value="KAK2561214.1"/>
    <property type="molecule type" value="Genomic_DNA"/>
</dbReference>
<evidence type="ECO:0000313" key="1">
    <source>
        <dbReference type="EMBL" id="KAK2561214.1"/>
    </source>
</evidence>
<reference evidence="1" key="1">
    <citation type="journal article" date="2023" name="G3 (Bethesda)">
        <title>Whole genome assembly and annotation of the endangered Caribbean coral Acropora cervicornis.</title>
        <authorList>
            <person name="Selwyn J.D."/>
            <person name="Vollmer S.V."/>
        </authorList>
    </citation>
    <scope>NUCLEOTIDE SEQUENCE</scope>
    <source>
        <strain evidence="1">K2</strain>
    </source>
</reference>
<sequence length="75" mass="8681">MRTVFHLANFSRSIDVLLVWLSSVFFIFLQLEISSKSESGVNRVGATGPVLAREEFWEQKMYYTFVMDENVKTSP</sequence>
<name>A0AAD9V4R1_ACRCE</name>